<gene>
    <name evidence="4" type="ORF">BDV33DRAFT_198033</name>
</gene>
<evidence type="ECO:0000259" key="2">
    <source>
        <dbReference type="Pfam" id="PF23394"/>
    </source>
</evidence>
<evidence type="ECO:0000313" key="5">
    <source>
        <dbReference type="Proteomes" id="UP000326799"/>
    </source>
</evidence>
<dbReference type="Pfam" id="PF23394">
    <property type="entry name" value="DUF7102"/>
    <property type="match status" value="1"/>
</dbReference>
<evidence type="ECO:0000313" key="4">
    <source>
        <dbReference type="EMBL" id="KAB8226210.1"/>
    </source>
</evidence>
<protein>
    <submittedName>
        <fullName evidence="4">Uncharacterized protein</fullName>
    </submittedName>
</protein>
<dbReference type="InterPro" id="IPR055528">
    <property type="entry name" value="DUF7102"/>
</dbReference>
<keyword evidence="5" id="KW-1185">Reference proteome</keyword>
<proteinExistence type="predicted"/>
<evidence type="ECO:0000256" key="1">
    <source>
        <dbReference type="SAM" id="MobiDB-lite"/>
    </source>
</evidence>
<feature type="domain" description="DUF7102" evidence="2">
    <location>
        <begin position="655"/>
        <end position="843"/>
    </location>
</feature>
<dbReference type="InterPro" id="IPR057559">
    <property type="entry name" value="SAM_6"/>
</dbReference>
<name>A0A5N6FBG3_9EURO</name>
<dbReference type="Proteomes" id="UP000326799">
    <property type="component" value="Unassembled WGS sequence"/>
</dbReference>
<organism evidence="4 5">
    <name type="scientific">Aspergillus novoparasiticus</name>
    <dbReference type="NCBI Taxonomy" id="986946"/>
    <lineage>
        <taxon>Eukaryota</taxon>
        <taxon>Fungi</taxon>
        <taxon>Dikarya</taxon>
        <taxon>Ascomycota</taxon>
        <taxon>Pezizomycotina</taxon>
        <taxon>Eurotiomycetes</taxon>
        <taxon>Eurotiomycetidae</taxon>
        <taxon>Eurotiales</taxon>
        <taxon>Aspergillaceae</taxon>
        <taxon>Aspergillus</taxon>
        <taxon>Aspergillus subgen. Circumdati</taxon>
    </lineage>
</organism>
<dbReference type="EMBL" id="ML733392">
    <property type="protein sequence ID" value="KAB8226210.1"/>
    <property type="molecule type" value="Genomic_DNA"/>
</dbReference>
<reference evidence="4 5" key="1">
    <citation type="submission" date="2019-04" db="EMBL/GenBank/DDBJ databases">
        <title>Fungal friends and foes A comparative genomics study of 23 Aspergillus species from section Flavi.</title>
        <authorList>
            <consortium name="DOE Joint Genome Institute"/>
            <person name="Kjaerbolling I."/>
            <person name="Vesth T.C."/>
            <person name="Frisvad J.C."/>
            <person name="Nybo J.L."/>
            <person name="Theobald S."/>
            <person name="Kildgaard S."/>
            <person name="Petersen T.I."/>
            <person name="Kuo A."/>
            <person name="Sato A."/>
            <person name="Lyhne E.K."/>
            <person name="Kogle M.E."/>
            <person name="Wiebenga A."/>
            <person name="Kun R.S."/>
            <person name="Lubbers R.J."/>
            <person name="Makela M.R."/>
            <person name="Barry K."/>
            <person name="Chovatia M."/>
            <person name="Clum A."/>
            <person name="Daum C."/>
            <person name="Haridas S."/>
            <person name="He G."/>
            <person name="LaButti K."/>
            <person name="Lipzen A."/>
            <person name="Mondo S."/>
            <person name="Pangilinan J."/>
            <person name="Riley R."/>
            <person name="Salamov A."/>
            <person name="Simmons B.A."/>
            <person name="Magnuson J.K."/>
            <person name="Henrissat B."/>
            <person name="Mortensen U.H."/>
            <person name="Larsen T.O."/>
            <person name="De vries R.P."/>
            <person name="Grigoriev I.V."/>
            <person name="Machida M."/>
            <person name="Baker S.E."/>
            <person name="Andersen M.R."/>
        </authorList>
    </citation>
    <scope>NUCLEOTIDE SEQUENCE [LARGE SCALE GENOMIC DNA]</scope>
    <source>
        <strain evidence="4 5">CBS 126849</strain>
    </source>
</reference>
<accession>A0A5N6FBG3</accession>
<feature type="domain" description="SAM-like" evidence="3">
    <location>
        <begin position="875"/>
        <end position="950"/>
    </location>
</feature>
<dbReference type="Pfam" id="PF23395">
    <property type="entry name" value="SAM_6"/>
    <property type="match status" value="1"/>
</dbReference>
<feature type="region of interest" description="Disordered" evidence="1">
    <location>
        <begin position="256"/>
        <end position="286"/>
    </location>
</feature>
<sequence length="968" mass="108452">METPKDPSLLEYARFYGIARDFTALDPITNIDETAYETPLPRNALSEFQDYIYEAQRNVEDSLRKEKLNVRKESARLLASVIQDARAEKLDINWDELLPKFSQVDELKVQLPILGNDSIMDTLRYTSPLRYDENKIEIRLDESCQRLKDEDIAADLLTKADQVLKDIMPEKLKCSRESILLIQKARDCGGLPFADLEGLLDEMIISSQEEHNPSKSPPLLLSDIDETYYRSPSPASMSFMLPSPASSGPFELELQCNRRSARSSDSKTSGCAVTPNKGAGSSTSDERIQLEHKLIFDRNNAEIQTVGADSAAQAPSGHKYNTSEDQCVPDISPQISDAVNSIHSDLSVISIMQESECMPTVCTSTQERLCRSPSGIIKEGKCQTASKPTNYISSFSSPSVMNSPNPDSTLCRDTQQYPMSCMPSSQHSKPEDYADSCLHTAGDYNSVEEVVETGFDKGFFLEGIGDMGPAGEQLSEHVTVAPQHESDKTVMYTSPDTVVPATYSSLNTVFNSIDCGIPADTALRRQKRRHKETQDISRKDRRFVQYLTAPLANKTCKYTLPSQSSILGSLSTFMETRGRAERRQITAVSPYFTNNMPAEDIVEYQDLAIDGRSLHEYEKPKDVLEEVQPLGLELTEQRYPQYPQLQAQNHEQPLLFLSTGLLKSHLSIIQGLERLKSPPAMIYRDYDVPIQNQPVPGIWIPSQASIKQDLPKEADIIVSPTAGTILTTLQATTQLYLPGHKPNPHTNGAKCINSPLRERIFLLASRYKHLYVFVTHGTSSLSSGQGNAPRWTADRRLLASFTSLTAFCDSMSTKSTISPILISPSPDILIRWILALAHKHAFQLLTDTVDLPQSRAFTPVNRNPTPKTKFDIDAMENETRWEVFLRRVGLNPYAAQIILTVLRHERDIPKRNDNVSTSDDVEKEMGALSSFIEMSPERRRELFPGLIGERSDAILEKDWQCDWALNFD</sequence>
<dbReference type="AlphaFoldDB" id="A0A5N6FBG3"/>
<evidence type="ECO:0000259" key="3">
    <source>
        <dbReference type="Pfam" id="PF23395"/>
    </source>
</evidence>